<feature type="transmembrane region" description="Helical" evidence="2">
    <location>
        <begin position="179"/>
        <end position="202"/>
    </location>
</feature>
<proteinExistence type="predicted"/>
<keyword evidence="4" id="KW-1185">Reference proteome</keyword>
<protein>
    <submittedName>
        <fullName evidence="3">Sodium:glutamate symporter</fullName>
    </submittedName>
</protein>
<dbReference type="EMBL" id="JABBPN010000001">
    <property type="protein sequence ID" value="NMO94377.1"/>
    <property type="molecule type" value="Genomic_DNA"/>
</dbReference>
<dbReference type="Pfam" id="PF03616">
    <property type="entry name" value="Glt_symporter"/>
    <property type="match status" value="1"/>
</dbReference>
<feature type="transmembrane region" description="Helical" evidence="2">
    <location>
        <begin position="442"/>
        <end position="463"/>
    </location>
</feature>
<accession>A0A848M0L9</accession>
<evidence type="ECO:0000256" key="1">
    <source>
        <dbReference type="SAM" id="MobiDB-lite"/>
    </source>
</evidence>
<feature type="transmembrane region" description="Helical" evidence="2">
    <location>
        <begin position="316"/>
        <end position="339"/>
    </location>
</feature>
<feature type="region of interest" description="Disordered" evidence="1">
    <location>
        <begin position="209"/>
        <end position="237"/>
    </location>
</feature>
<dbReference type="GO" id="GO:0015813">
    <property type="term" value="P:L-glutamate transmembrane transport"/>
    <property type="evidence" value="ECO:0007669"/>
    <property type="project" value="InterPro"/>
</dbReference>
<dbReference type="AlphaFoldDB" id="A0A848M0L9"/>
<keyword evidence="2" id="KW-1133">Transmembrane helix</keyword>
<feature type="transmembrane region" description="Helical" evidence="2">
    <location>
        <begin position="30"/>
        <end position="49"/>
    </location>
</feature>
<feature type="transmembrane region" description="Helical" evidence="2">
    <location>
        <begin position="345"/>
        <end position="367"/>
    </location>
</feature>
<evidence type="ECO:0000313" key="3">
    <source>
        <dbReference type="EMBL" id="NMO94377.1"/>
    </source>
</evidence>
<gene>
    <name evidence="3" type="ORF">HII30_01075</name>
</gene>
<feature type="transmembrane region" description="Helical" evidence="2">
    <location>
        <begin position="281"/>
        <end position="304"/>
    </location>
</feature>
<feature type="transmembrane region" description="Helical" evidence="2">
    <location>
        <begin position="121"/>
        <end position="139"/>
    </location>
</feature>
<keyword evidence="2" id="KW-0472">Membrane</keyword>
<comment type="caution">
    <text evidence="3">The sequence shown here is derived from an EMBL/GenBank/DDBJ whole genome shotgun (WGS) entry which is preliminary data.</text>
</comment>
<keyword evidence="2" id="KW-0812">Transmembrane</keyword>
<dbReference type="PANTHER" id="PTHR36178">
    <property type="entry name" value="SLR0625 PROTEIN"/>
    <property type="match status" value="1"/>
</dbReference>
<reference evidence="3 4" key="1">
    <citation type="submission" date="2020-04" db="EMBL/GenBank/DDBJ databases">
        <title>Paenibacillus algicola sp. nov., a novel marine bacterium producing alginate lyase.</title>
        <authorList>
            <person name="Huang H."/>
        </authorList>
    </citation>
    <scope>NUCLEOTIDE SEQUENCE [LARGE SCALE GENOMIC DNA]</scope>
    <source>
        <strain evidence="3 4">L7-75</strain>
    </source>
</reference>
<name>A0A848M0L9_PAELE</name>
<sequence length="466" mass="50147">MELHPVLLALVLVGILLAAGKTLRIRWKVLQNFFIPASLIGGLIGLLAGKDILGQAASWLGIDGLSSGVYTDSVFQVMKGIPDIAITVIFAALFLGSPIPAVKKMWKDAGPHVSYGMTMGWGQYVVGLLLFLLILGPFFQISPMAGALIEISFQGGTGTAAGLRSTFESVGFPEGADLAMGLAASSIILGLVTGVLFVNVAVRKGLTNSAAKPEDRSRPEKEGRFDDNDIPAGHKTTRSESLDSLTTNLIAVFLAIGIGMLLLWGMVWLEEVTWGSAYDVYIIKHIPLFPLALVGGVLLQWAHGRFLPYKLIDRGLILRIQGFALDILIVAAIASISLSEIGQHIYVFLILLFFGMSWNIFGALVLAKKMMPNHWAERSIVEYGQSTAMTTTGMLLLQMVDPDKKTPAFDSFGYKQVIFEPFLGGGLFTAASLPLIQAFGPVSVLIAAAVLMILWGGLGIFYFGRK</sequence>
<dbReference type="Proteomes" id="UP000565468">
    <property type="component" value="Unassembled WGS sequence"/>
</dbReference>
<dbReference type="GO" id="GO:0015501">
    <property type="term" value="F:glutamate:sodium symporter activity"/>
    <property type="evidence" value="ECO:0007669"/>
    <property type="project" value="InterPro"/>
</dbReference>
<evidence type="ECO:0000256" key="2">
    <source>
        <dbReference type="SAM" id="Phobius"/>
    </source>
</evidence>
<dbReference type="InterPro" id="IPR004445">
    <property type="entry name" value="GltS"/>
</dbReference>
<evidence type="ECO:0000313" key="4">
    <source>
        <dbReference type="Proteomes" id="UP000565468"/>
    </source>
</evidence>
<dbReference type="PANTHER" id="PTHR36178:SF1">
    <property type="entry name" value="SODIUM_GLUTAMATE SYMPORTER"/>
    <property type="match status" value="1"/>
</dbReference>
<organism evidence="3 4">
    <name type="scientific">Paenibacillus lemnae</name>
    <dbReference type="NCBI Taxonomy" id="1330551"/>
    <lineage>
        <taxon>Bacteria</taxon>
        <taxon>Bacillati</taxon>
        <taxon>Bacillota</taxon>
        <taxon>Bacilli</taxon>
        <taxon>Bacillales</taxon>
        <taxon>Paenibacillaceae</taxon>
        <taxon>Paenibacillus</taxon>
    </lineage>
</organism>
<feature type="transmembrane region" description="Helical" evidence="2">
    <location>
        <begin position="84"/>
        <end position="101"/>
    </location>
</feature>
<dbReference type="GO" id="GO:0016020">
    <property type="term" value="C:membrane"/>
    <property type="evidence" value="ECO:0007669"/>
    <property type="project" value="InterPro"/>
</dbReference>
<dbReference type="RefSeq" id="WP_169503072.1">
    <property type="nucleotide sequence ID" value="NZ_JABBPN010000001.1"/>
</dbReference>
<feature type="transmembrane region" description="Helical" evidence="2">
    <location>
        <begin position="417"/>
        <end position="436"/>
    </location>
</feature>
<feature type="compositionally biased region" description="Basic and acidic residues" evidence="1">
    <location>
        <begin position="212"/>
        <end position="227"/>
    </location>
</feature>
<feature type="transmembrane region" description="Helical" evidence="2">
    <location>
        <begin position="245"/>
        <end position="269"/>
    </location>
</feature>